<dbReference type="EMBL" id="CP144747">
    <property type="protein sequence ID" value="WVZ64178.1"/>
    <property type="molecule type" value="Genomic_DNA"/>
</dbReference>
<reference evidence="5 6" key="1">
    <citation type="submission" date="2024-02" db="EMBL/GenBank/DDBJ databases">
        <title>High-quality chromosome-scale genome assembly of Pensacola bahiagrass (Paspalum notatum Flugge var. saurae).</title>
        <authorList>
            <person name="Vega J.M."/>
            <person name="Podio M."/>
            <person name="Orjuela J."/>
            <person name="Siena L.A."/>
            <person name="Pessino S.C."/>
            <person name="Combes M.C."/>
            <person name="Mariac C."/>
            <person name="Albertini E."/>
            <person name="Pupilli F."/>
            <person name="Ortiz J.P.A."/>
            <person name="Leblanc O."/>
        </authorList>
    </citation>
    <scope>NUCLEOTIDE SEQUENCE [LARGE SCALE GENOMIC DNA]</scope>
    <source>
        <strain evidence="5">R1</strain>
        <tissue evidence="5">Leaf</tissue>
    </source>
</reference>
<dbReference type="Pfam" id="PF08263">
    <property type="entry name" value="LRRNT_2"/>
    <property type="match status" value="1"/>
</dbReference>
<dbReference type="AlphaFoldDB" id="A0AAQ3SZS9"/>
<protein>
    <recommendedName>
        <fullName evidence="4">Leucine-rich repeat-containing N-terminal plant-type domain-containing protein</fullName>
    </recommendedName>
</protein>
<keyword evidence="6" id="KW-1185">Reference proteome</keyword>
<sequence>MAIKCSCDAFLLILVCLVLCQHCYGTVCDIQCLKKLKASVDPDNKVEWTFKNNTEGSICGFNGVECWHPIENRILSLHLGSMGLKG</sequence>
<evidence type="ECO:0000313" key="5">
    <source>
        <dbReference type="EMBL" id="WVZ64178.1"/>
    </source>
</evidence>
<organism evidence="5 6">
    <name type="scientific">Paspalum notatum var. saurae</name>
    <dbReference type="NCBI Taxonomy" id="547442"/>
    <lineage>
        <taxon>Eukaryota</taxon>
        <taxon>Viridiplantae</taxon>
        <taxon>Streptophyta</taxon>
        <taxon>Embryophyta</taxon>
        <taxon>Tracheophyta</taxon>
        <taxon>Spermatophyta</taxon>
        <taxon>Magnoliopsida</taxon>
        <taxon>Liliopsida</taxon>
        <taxon>Poales</taxon>
        <taxon>Poaceae</taxon>
        <taxon>PACMAD clade</taxon>
        <taxon>Panicoideae</taxon>
        <taxon>Andropogonodae</taxon>
        <taxon>Paspaleae</taxon>
        <taxon>Paspalinae</taxon>
        <taxon>Paspalum</taxon>
    </lineage>
</organism>
<evidence type="ECO:0000256" key="3">
    <source>
        <dbReference type="SAM" id="SignalP"/>
    </source>
</evidence>
<evidence type="ECO:0000256" key="2">
    <source>
        <dbReference type="ARBA" id="ARBA00022737"/>
    </source>
</evidence>
<name>A0AAQ3SZS9_PASNO</name>
<feature type="signal peptide" evidence="3">
    <location>
        <begin position="1"/>
        <end position="25"/>
    </location>
</feature>
<feature type="chain" id="PRO_5042852779" description="Leucine-rich repeat-containing N-terminal plant-type domain-containing protein" evidence="3">
    <location>
        <begin position="26"/>
        <end position="86"/>
    </location>
</feature>
<gene>
    <name evidence="5" type="ORF">U9M48_013740</name>
</gene>
<accession>A0AAQ3SZS9</accession>
<keyword evidence="2" id="KW-0677">Repeat</keyword>
<keyword evidence="1" id="KW-0433">Leucine-rich repeat</keyword>
<proteinExistence type="predicted"/>
<evidence type="ECO:0000259" key="4">
    <source>
        <dbReference type="Pfam" id="PF08263"/>
    </source>
</evidence>
<dbReference type="Proteomes" id="UP001341281">
    <property type="component" value="Chromosome 03"/>
</dbReference>
<feature type="domain" description="Leucine-rich repeat-containing N-terminal plant-type" evidence="4">
    <location>
        <begin position="29"/>
        <end position="67"/>
    </location>
</feature>
<dbReference type="InterPro" id="IPR013210">
    <property type="entry name" value="LRR_N_plant-typ"/>
</dbReference>
<keyword evidence="3" id="KW-0732">Signal</keyword>
<evidence type="ECO:0000256" key="1">
    <source>
        <dbReference type="ARBA" id="ARBA00022614"/>
    </source>
</evidence>
<evidence type="ECO:0000313" key="6">
    <source>
        <dbReference type="Proteomes" id="UP001341281"/>
    </source>
</evidence>